<feature type="transmembrane region" description="Helical" evidence="9">
    <location>
        <begin position="7"/>
        <end position="23"/>
    </location>
</feature>
<accession>A0A2A2GBA9</accession>
<dbReference type="PANTHER" id="PTHR30433:SF2">
    <property type="entry name" value="MOTILITY PROTEIN A"/>
    <property type="match status" value="1"/>
</dbReference>
<evidence type="ECO:0000256" key="6">
    <source>
        <dbReference type="ARBA" id="ARBA00022779"/>
    </source>
</evidence>
<proteinExistence type="inferred from homology"/>
<keyword evidence="4" id="KW-1003">Cell membrane</keyword>
<protein>
    <submittedName>
        <fullName evidence="11">Motility protein A</fullName>
    </submittedName>
</protein>
<dbReference type="OrthoDB" id="9806929at2"/>
<name>A0A2A2GBA9_9BACT</name>
<dbReference type="Proteomes" id="UP000218831">
    <property type="component" value="Unassembled WGS sequence"/>
</dbReference>
<dbReference type="InterPro" id="IPR002898">
    <property type="entry name" value="MotA_ExbB_proton_chnl"/>
</dbReference>
<organism evidence="11 12">
    <name type="scientific">Fodinibius salipaludis</name>
    <dbReference type="NCBI Taxonomy" id="2032627"/>
    <lineage>
        <taxon>Bacteria</taxon>
        <taxon>Pseudomonadati</taxon>
        <taxon>Balneolota</taxon>
        <taxon>Balneolia</taxon>
        <taxon>Balneolales</taxon>
        <taxon>Balneolaceae</taxon>
        <taxon>Fodinibius</taxon>
    </lineage>
</organism>
<keyword evidence="12" id="KW-1185">Reference proteome</keyword>
<evidence type="ECO:0000256" key="8">
    <source>
        <dbReference type="ARBA" id="ARBA00023136"/>
    </source>
</evidence>
<keyword evidence="8 9" id="KW-0472">Membrane</keyword>
<evidence type="ECO:0000256" key="1">
    <source>
        <dbReference type="ARBA" id="ARBA00004651"/>
    </source>
</evidence>
<feature type="transmembrane region" description="Helical" evidence="9">
    <location>
        <begin position="152"/>
        <end position="172"/>
    </location>
</feature>
<evidence type="ECO:0000256" key="2">
    <source>
        <dbReference type="ARBA" id="ARBA00008038"/>
    </source>
</evidence>
<keyword evidence="7 9" id="KW-1133">Transmembrane helix</keyword>
<evidence type="ECO:0000256" key="9">
    <source>
        <dbReference type="SAM" id="Phobius"/>
    </source>
</evidence>
<keyword evidence="6" id="KW-0283">Flagellar rotation</keyword>
<dbReference type="GO" id="GO:0005886">
    <property type="term" value="C:plasma membrane"/>
    <property type="evidence" value="ECO:0007669"/>
    <property type="project" value="UniProtKB-SubCell"/>
</dbReference>
<evidence type="ECO:0000313" key="12">
    <source>
        <dbReference type="Proteomes" id="UP000218831"/>
    </source>
</evidence>
<evidence type="ECO:0000256" key="7">
    <source>
        <dbReference type="ARBA" id="ARBA00022989"/>
    </source>
</evidence>
<dbReference type="PROSITE" id="PS01307">
    <property type="entry name" value="MOTA"/>
    <property type="match status" value="1"/>
</dbReference>
<evidence type="ECO:0000256" key="4">
    <source>
        <dbReference type="ARBA" id="ARBA00022475"/>
    </source>
</evidence>
<evidence type="ECO:0000256" key="3">
    <source>
        <dbReference type="ARBA" id="ARBA00022448"/>
    </source>
</evidence>
<reference evidence="11 12" key="1">
    <citation type="submission" date="2017-08" db="EMBL/GenBank/DDBJ databases">
        <title>Aliifodinibius alkalisoli sp. nov., isolated from saline alkaline soil.</title>
        <authorList>
            <person name="Liu D."/>
            <person name="Zhang G."/>
        </authorList>
    </citation>
    <scope>NUCLEOTIDE SEQUENCE [LARGE SCALE GENOMIC DNA]</scope>
    <source>
        <strain evidence="11 12">WN023</strain>
    </source>
</reference>
<feature type="transmembrane region" description="Helical" evidence="9">
    <location>
        <begin position="29"/>
        <end position="51"/>
    </location>
</feature>
<keyword evidence="3" id="KW-0813">Transport</keyword>
<dbReference type="EMBL" id="NSKE01000004">
    <property type="protein sequence ID" value="PAU94618.1"/>
    <property type="molecule type" value="Genomic_DNA"/>
</dbReference>
<dbReference type="PANTHER" id="PTHR30433">
    <property type="entry name" value="CHEMOTAXIS PROTEIN MOTA"/>
    <property type="match status" value="1"/>
</dbReference>
<comment type="similarity">
    <text evidence="2">Belongs to the MotA family.</text>
</comment>
<evidence type="ECO:0000259" key="10">
    <source>
        <dbReference type="Pfam" id="PF01618"/>
    </source>
</evidence>
<feature type="transmembrane region" description="Helical" evidence="9">
    <location>
        <begin position="178"/>
        <end position="200"/>
    </location>
</feature>
<gene>
    <name evidence="11" type="ORF">CK503_07435</name>
</gene>
<feature type="domain" description="MotA/TolQ/ExbB proton channel" evidence="10">
    <location>
        <begin position="102"/>
        <end position="218"/>
    </location>
</feature>
<dbReference type="GO" id="GO:0071978">
    <property type="term" value="P:bacterial-type flagellum-dependent swarming motility"/>
    <property type="evidence" value="ECO:0007669"/>
    <property type="project" value="InterPro"/>
</dbReference>
<dbReference type="RefSeq" id="WP_095606159.1">
    <property type="nucleotide sequence ID" value="NZ_NSKE01000004.1"/>
</dbReference>
<dbReference type="InterPro" id="IPR047055">
    <property type="entry name" value="MotA-like"/>
</dbReference>
<dbReference type="InterPro" id="IPR000540">
    <property type="entry name" value="Flag_MotA_CS"/>
</dbReference>
<evidence type="ECO:0000313" key="11">
    <source>
        <dbReference type="EMBL" id="PAU94618.1"/>
    </source>
</evidence>
<dbReference type="GO" id="GO:0006935">
    <property type="term" value="P:chemotaxis"/>
    <property type="evidence" value="ECO:0007669"/>
    <property type="project" value="InterPro"/>
</dbReference>
<keyword evidence="5 9" id="KW-0812">Transmembrane</keyword>
<sequence length="294" mass="33134">MLDRSTIIGFVSGFTLILLAIVLQGNLMIFASMSSFLIVAGGVLAATLVNYSYENIKYSFKVISKMMGAKSVDLRTDMELMRMFAKKVRTDGILTLDDEIGSIENDFLQNAIQLAVDGYNKESLGNILDDEIQSQKRQLSISVKVLDSMSEYAPAFGMIGTLIGMILMLQNIDDPKSLGAGLAVALITTLYGTILSNMILGPLAGKLEYLSKLDLNRKEMFRVGVLSMVEEENPRIMENKMLIYLEPKKRAEYKKYHEKLAYGTDRVDRLYQKWPTYQTEEWEKLNENLELETG</sequence>
<comment type="subcellular location">
    <subcellularLocation>
        <location evidence="1">Cell membrane</location>
        <topology evidence="1">Multi-pass membrane protein</topology>
    </subcellularLocation>
</comment>
<comment type="caution">
    <text evidence="11">The sequence shown here is derived from an EMBL/GenBank/DDBJ whole genome shotgun (WGS) entry which is preliminary data.</text>
</comment>
<dbReference type="AlphaFoldDB" id="A0A2A2GBA9"/>
<evidence type="ECO:0000256" key="5">
    <source>
        <dbReference type="ARBA" id="ARBA00022692"/>
    </source>
</evidence>
<dbReference type="Pfam" id="PF01618">
    <property type="entry name" value="MotA_ExbB"/>
    <property type="match status" value="1"/>
</dbReference>